<dbReference type="CDD" id="cd11304">
    <property type="entry name" value="Cadherin_repeat"/>
    <property type="match status" value="2"/>
</dbReference>
<dbReference type="InterPro" id="IPR002126">
    <property type="entry name" value="Cadherin-like_dom"/>
</dbReference>
<proteinExistence type="predicted"/>
<keyword evidence="5" id="KW-0130">Cell adhesion</keyword>
<evidence type="ECO:0000256" key="4">
    <source>
        <dbReference type="ARBA" id="ARBA00022837"/>
    </source>
</evidence>
<organism evidence="9 10">
    <name type="scientific">Owenia fusiformis</name>
    <name type="common">Polychaete worm</name>
    <dbReference type="NCBI Taxonomy" id="6347"/>
    <lineage>
        <taxon>Eukaryota</taxon>
        <taxon>Metazoa</taxon>
        <taxon>Spiralia</taxon>
        <taxon>Lophotrochozoa</taxon>
        <taxon>Annelida</taxon>
        <taxon>Polychaeta</taxon>
        <taxon>Sedentaria</taxon>
        <taxon>Canalipalpata</taxon>
        <taxon>Sabellida</taxon>
        <taxon>Oweniida</taxon>
        <taxon>Oweniidae</taxon>
        <taxon>Owenia</taxon>
    </lineage>
</organism>
<dbReference type="GO" id="GO:0007156">
    <property type="term" value="P:homophilic cell adhesion via plasma membrane adhesion molecules"/>
    <property type="evidence" value="ECO:0007669"/>
    <property type="project" value="InterPro"/>
</dbReference>
<keyword evidence="4" id="KW-0106">Calcium</keyword>
<evidence type="ECO:0000256" key="2">
    <source>
        <dbReference type="ARBA" id="ARBA00022692"/>
    </source>
</evidence>
<keyword evidence="6" id="KW-1133">Transmembrane helix</keyword>
<keyword evidence="8" id="KW-0325">Glycoprotein</keyword>
<evidence type="ECO:0000313" key="9">
    <source>
        <dbReference type="EMBL" id="CAH1795186.1"/>
    </source>
</evidence>
<accession>A0A8J1XZC5</accession>
<dbReference type="InterPro" id="IPR050971">
    <property type="entry name" value="Cadherin-domain_protein"/>
</dbReference>
<sequence length="132" mass="14906">FIINPDTGVVKLNASLEGDYNEMYSIRVIAYDSCDPRQTNVALVKVHVERNKNVPKFTNDNVNVTIVETYPVGKNVTQLFANDKDPGVNGKITYHLINTNGVEDYFYINPETGVIVVTTPLTQEPQRNRQYV</sequence>
<dbReference type="FunFam" id="2.60.40.60:FF:000116">
    <property type="entry name" value="Dachsous cadherin-related 2"/>
    <property type="match status" value="1"/>
</dbReference>
<dbReference type="AlphaFoldDB" id="A0A8J1XZC5"/>
<protein>
    <submittedName>
        <fullName evidence="9">Uncharacterized protein</fullName>
    </submittedName>
</protein>
<evidence type="ECO:0000256" key="1">
    <source>
        <dbReference type="ARBA" id="ARBA00004370"/>
    </source>
</evidence>
<comment type="caution">
    <text evidence="9">The sequence shown here is derived from an EMBL/GenBank/DDBJ whole genome shotgun (WGS) entry which is preliminary data.</text>
</comment>
<evidence type="ECO:0000256" key="3">
    <source>
        <dbReference type="ARBA" id="ARBA00022737"/>
    </source>
</evidence>
<keyword evidence="3" id="KW-0677">Repeat</keyword>
<evidence type="ECO:0000313" key="10">
    <source>
        <dbReference type="Proteomes" id="UP000749559"/>
    </source>
</evidence>
<keyword evidence="2" id="KW-0812">Transmembrane</keyword>
<dbReference type="PANTHER" id="PTHR24025:SF23">
    <property type="entry name" value="NEURAL-CADHERIN"/>
    <property type="match status" value="1"/>
</dbReference>
<dbReference type="Pfam" id="PF00028">
    <property type="entry name" value="Cadherin"/>
    <property type="match status" value="1"/>
</dbReference>
<feature type="non-terminal residue" evidence="9">
    <location>
        <position position="1"/>
    </location>
</feature>
<evidence type="ECO:0000256" key="7">
    <source>
        <dbReference type="ARBA" id="ARBA00023136"/>
    </source>
</evidence>
<evidence type="ECO:0000256" key="8">
    <source>
        <dbReference type="ARBA" id="ARBA00023180"/>
    </source>
</evidence>
<dbReference type="PANTHER" id="PTHR24025">
    <property type="entry name" value="DESMOGLEIN FAMILY MEMBER"/>
    <property type="match status" value="1"/>
</dbReference>
<name>A0A8J1XZC5_OWEFU</name>
<gene>
    <name evidence="9" type="ORF">OFUS_LOCUS19761</name>
</gene>
<dbReference type="Gene3D" id="2.60.40.60">
    <property type="entry name" value="Cadherins"/>
    <property type="match status" value="2"/>
</dbReference>
<dbReference type="OrthoDB" id="6156217at2759"/>
<reference evidence="9" key="1">
    <citation type="submission" date="2022-03" db="EMBL/GenBank/DDBJ databases">
        <authorList>
            <person name="Martin C."/>
        </authorList>
    </citation>
    <scope>NUCLEOTIDE SEQUENCE</scope>
</reference>
<dbReference type="GO" id="GO:0016020">
    <property type="term" value="C:membrane"/>
    <property type="evidence" value="ECO:0007669"/>
    <property type="project" value="UniProtKB-SubCell"/>
</dbReference>
<keyword evidence="10" id="KW-1185">Reference proteome</keyword>
<keyword evidence="7" id="KW-0472">Membrane</keyword>
<dbReference type="SUPFAM" id="SSF49313">
    <property type="entry name" value="Cadherin-like"/>
    <property type="match status" value="2"/>
</dbReference>
<comment type="subcellular location">
    <subcellularLocation>
        <location evidence="1">Membrane</location>
    </subcellularLocation>
</comment>
<dbReference type="Proteomes" id="UP000749559">
    <property type="component" value="Unassembled WGS sequence"/>
</dbReference>
<evidence type="ECO:0000256" key="5">
    <source>
        <dbReference type="ARBA" id="ARBA00022889"/>
    </source>
</evidence>
<dbReference type="PROSITE" id="PS50268">
    <property type="entry name" value="CADHERIN_2"/>
    <property type="match status" value="2"/>
</dbReference>
<dbReference type="EMBL" id="CAIIXF020000009">
    <property type="protein sequence ID" value="CAH1795186.1"/>
    <property type="molecule type" value="Genomic_DNA"/>
</dbReference>
<dbReference type="GO" id="GO:0005911">
    <property type="term" value="C:cell-cell junction"/>
    <property type="evidence" value="ECO:0007669"/>
    <property type="project" value="TreeGrafter"/>
</dbReference>
<evidence type="ECO:0000256" key="6">
    <source>
        <dbReference type="ARBA" id="ARBA00022989"/>
    </source>
</evidence>
<feature type="non-terminal residue" evidence="9">
    <location>
        <position position="132"/>
    </location>
</feature>
<dbReference type="InterPro" id="IPR015919">
    <property type="entry name" value="Cadherin-like_sf"/>
</dbReference>
<dbReference type="GO" id="GO:0005509">
    <property type="term" value="F:calcium ion binding"/>
    <property type="evidence" value="ECO:0007669"/>
    <property type="project" value="UniProtKB-UniRule"/>
</dbReference>